<gene>
    <name evidence="6" type="ORF">EVJ58_g3422</name>
</gene>
<feature type="domain" description="Vta1/callose synthase N-terminal" evidence="4">
    <location>
        <begin position="17"/>
        <end position="165"/>
    </location>
</feature>
<dbReference type="InterPro" id="IPR044538">
    <property type="entry name" value="Vta1-like"/>
</dbReference>
<dbReference type="Gene3D" id="1.25.40.270">
    <property type="entry name" value="Vacuolar protein sorting-associated protein vta1"/>
    <property type="match status" value="1"/>
</dbReference>
<dbReference type="Proteomes" id="UP000298390">
    <property type="component" value="Unassembled WGS sequence"/>
</dbReference>
<feature type="compositionally biased region" description="Pro residues" evidence="3">
    <location>
        <begin position="179"/>
        <end position="190"/>
    </location>
</feature>
<evidence type="ECO:0000256" key="1">
    <source>
        <dbReference type="ARBA" id="ARBA00004308"/>
    </source>
</evidence>
<protein>
    <submittedName>
        <fullName evidence="6">Uncharacterized protein</fullName>
    </submittedName>
</protein>
<feature type="non-terminal residue" evidence="6">
    <location>
        <position position="523"/>
    </location>
</feature>
<dbReference type="STRING" id="34475.A0A4Y9YKN7"/>
<dbReference type="EMBL" id="SEKV01000140">
    <property type="protein sequence ID" value="TFY63136.1"/>
    <property type="molecule type" value="Genomic_DNA"/>
</dbReference>
<dbReference type="InterPro" id="IPR023175">
    <property type="entry name" value="Vta1/CALS_N_sf"/>
</dbReference>
<accession>A0A4Y9YKN7</accession>
<organism evidence="6 7">
    <name type="scientific">Rhodofomes roseus</name>
    <dbReference type="NCBI Taxonomy" id="34475"/>
    <lineage>
        <taxon>Eukaryota</taxon>
        <taxon>Fungi</taxon>
        <taxon>Dikarya</taxon>
        <taxon>Basidiomycota</taxon>
        <taxon>Agaricomycotina</taxon>
        <taxon>Agaricomycetes</taxon>
        <taxon>Polyporales</taxon>
        <taxon>Rhodofomes</taxon>
    </lineage>
</organism>
<dbReference type="Pfam" id="PF04652">
    <property type="entry name" value="Vta1"/>
    <property type="match status" value="1"/>
</dbReference>
<comment type="subcellular location">
    <subcellularLocation>
        <location evidence="1">Endomembrane system</location>
    </subcellularLocation>
</comment>
<dbReference type="PANTHER" id="PTHR46009">
    <property type="entry name" value="VACUOLAR PROTEIN SORTING-ASSOCIATED PROTEIN VTA1 HOMOLOG"/>
    <property type="match status" value="1"/>
</dbReference>
<proteinExistence type="predicted"/>
<evidence type="ECO:0000259" key="5">
    <source>
        <dbReference type="Pfam" id="PF24536"/>
    </source>
</evidence>
<dbReference type="InterPro" id="IPR057106">
    <property type="entry name" value="NXPE4_C"/>
</dbReference>
<evidence type="ECO:0000313" key="7">
    <source>
        <dbReference type="Proteomes" id="UP000298390"/>
    </source>
</evidence>
<feature type="region of interest" description="Disordered" evidence="3">
    <location>
        <begin position="164"/>
        <end position="323"/>
    </location>
</feature>
<evidence type="ECO:0000259" key="4">
    <source>
        <dbReference type="Pfam" id="PF04652"/>
    </source>
</evidence>
<dbReference type="GO" id="GO:0005771">
    <property type="term" value="C:multivesicular body"/>
    <property type="evidence" value="ECO:0007669"/>
    <property type="project" value="TreeGrafter"/>
</dbReference>
<dbReference type="GO" id="GO:0032511">
    <property type="term" value="P:late endosome to vacuole transport via multivesicular body sorting pathway"/>
    <property type="evidence" value="ECO:0007669"/>
    <property type="project" value="InterPro"/>
</dbReference>
<dbReference type="AlphaFoldDB" id="A0A4Y9YKN7"/>
<reference evidence="6 7" key="1">
    <citation type="submission" date="2019-01" db="EMBL/GenBank/DDBJ databases">
        <title>Genome sequencing of the rare red list fungi Fomitopsis rosea.</title>
        <authorList>
            <person name="Buettner E."/>
            <person name="Kellner H."/>
        </authorList>
    </citation>
    <scope>NUCLEOTIDE SEQUENCE [LARGE SCALE GENOMIC DNA]</scope>
    <source>
        <strain evidence="6 7">DSM 105464</strain>
    </source>
</reference>
<feature type="compositionally biased region" description="Polar residues" evidence="3">
    <location>
        <begin position="236"/>
        <end position="251"/>
    </location>
</feature>
<dbReference type="InterPro" id="IPR039431">
    <property type="entry name" value="Vta1/CALS_N"/>
</dbReference>
<comment type="caution">
    <text evidence="6">The sequence shown here is derived from an EMBL/GenBank/DDBJ whole genome shotgun (WGS) entry which is preliminary data.</text>
</comment>
<evidence type="ECO:0000256" key="3">
    <source>
        <dbReference type="SAM" id="MobiDB-lite"/>
    </source>
</evidence>
<sequence length="523" mass="56291">MAFMDLPAVPPELKATTPYIQRANELFTTDPVMSYWCAYYAAQIGITLRAKATVSRAYLINLLDALERLKSQIGDNDAVHDESAASAYVENFALKVFAMADNEDRQGDASRGTAKKFLAAANFLEILRTFDKERPDTASPAPDSAEEKIRYAKWKAAEIAKAFREGRKPTPGPAGSEPEPAPAPPSPPVDAPSLSRTTPPPPTITDLPSPQKGAFFQQQPPPGHVPDELLAHTLPGASSSVRSPAWSTAATPGTPGRPLDAKSRNNLQARVSEETGLPPGFVPEQIDPDPSAPPMEDLPPGFVPSAPAEEVDGPSAPYAEVPPVPLSPHTPVLPSGPSVPAAPPPILPVAPPLAPVFPVAPVPVLDTTATAWTHYVSIASLGLALLLGLVRYFVIDRADPLHCDALLTEGQWLDDKFKNWQPEGCMMHTYGPKDISTCMRNRRVVFIGDSVTRQLFFQFAHTVDSTLPTTPSDDEHKHADYTYTAASSSVHLSFIWDPYLNSSHAQSYINLVPSGPSMPSLTD</sequence>
<feature type="domain" description="NXPE C-terminal" evidence="5">
    <location>
        <begin position="420"/>
        <end position="485"/>
    </location>
</feature>
<name>A0A4Y9YKN7_9APHY</name>
<evidence type="ECO:0000313" key="6">
    <source>
        <dbReference type="EMBL" id="TFY63136.1"/>
    </source>
</evidence>
<dbReference type="Pfam" id="PF24536">
    <property type="entry name" value="NXPE4_C"/>
    <property type="match status" value="1"/>
</dbReference>
<dbReference type="PANTHER" id="PTHR46009:SF1">
    <property type="entry name" value="VACUOLAR PROTEIN SORTING-ASSOCIATED PROTEIN VTA1 HOMOLOG"/>
    <property type="match status" value="1"/>
</dbReference>
<evidence type="ECO:0000256" key="2">
    <source>
        <dbReference type="ARBA" id="ARBA00023136"/>
    </source>
</evidence>
<keyword evidence="2" id="KW-0472">Membrane</keyword>